<evidence type="ECO:0000256" key="1">
    <source>
        <dbReference type="SAM" id="Coils"/>
    </source>
</evidence>
<reference evidence="3" key="1">
    <citation type="journal article" name="DNA Res.">
        <title>The physiological potential of anammox bacteria as revealed by their core genome structure.</title>
        <authorList>
            <person name="Okubo T."/>
            <person name="Toyoda A."/>
            <person name="Fukuhara K."/>
            <person name="Uchiyama I."/>
            <person name="Harigaya Y."/>
            <person name="Kuroiwa M."/>
            <person name="Suzuki T."/>
            <person name="Murakami Y."/>
            <person name="Suwa Y."/>
            <person name="Takami H."/>
        </authorList>
    </citation>
    <scope>NUCLEOTIDE SEQUENCE</scope>
    <source>
        <strain evidence="3">317325-2</strain>
    </source>
</reference>
<dbReference type="KEGG" id="npy:NPRO_13010"/>
<name>A0A809S4Q1_9BACT</name>
<evidence type="ECO:0008006" key="5">
    <source>
        <dbReference type="Google" id="ProtNLM"/>
    </source>
</evidence>
<evidence type="ECO:0000313" key="4">
    <source>
        <dbReference type="Proteomes" id="UP000662873"/>
    </source>
</evidence>
<dbReference type="AlphaFoldDB" id="A0A809S4Q1"/>
<dbReference type="Proteomes" id="UP000662873">
    <property type="component" value="Chromosome"/>
</dbReference>
<evidence type="ECO:0000256" key="2">
    <source>
        <dbReference type="SAM" id="MobiDB-lite"/>
    </source>
</evidence>
<accession>A0A809S4Q1</accession>
<proteinExistence type="predicted"/>
<feature type="coiled-coil region" evidence="1">
    <location>
        <begin position="52"/>
        <end position="112"/>
    </location>
</feature>
<evidence type="ECO:0000313" key="3">
    <source>
        <dbReference type="EMBL" id="BBO23706.1"/>
    </source>
</evidence>
<gene>
    <name evidence="3" type="ORF">NPRO_13010</name>
</gene>
<dbReference type="EMBL" id="AP021858">
    <property type="protein sequence ID" value="BBO23706.1"/>
    <property type="molecule type" value="Genomic_DNA"/>
</dbReference>
<protein>
    <recommendedName>
        <fullName evidence="5">ATPase</fullName>
    </recommendedName>
</protein>
<sequence length="189" mass="21012">MTTVDILRMLDELHALVVERPTTLVGKLTWGLNADEASMQIHKIRASLPNELKQASARVRESEKIAVSAKEDAHQVLESARKDAERIILDGRKEAEKIIEQAKLQQERMVSDHEILKIAKAQAEELRKAGEREATQIRRGADSYALDVLDQLETITGKLVAAIDKGKQEISRTSEASGTALPREKATLK</sequence>
<organism evidence="3 4">
    <name type="scientific">Candidatus Nitrosymbiomonas proteolyticus</name>
    <dbReference type="NCBI Taxonomy" id="2608984"/>
    <lineage>
        <taxon>Bacteria</taxon>
        <taxon>Bacillati</taxon>
        <taxon>Armatimonadota</taxon>
        <taxon>Armatimonadota incertae sedis</taxon>
        <taxon>Candidatus Nitrosymbiomonas</taxon>
    </lineage>
</organism>
<keyword evidence="1" id="KW-0175">Coiled coil</keyword>
<feature type="region of interest" description="Disordered" evidence="2">
    <location>
        <begin position="166"/>
        <end position="189"/>
    </location>
</feature>